<proteinExistence type="predicted"/>
<organism evidence="3 4">
    <name type="scientific">Steroidobacter agaridevorans</name>
    <dbReference type="NCBI Taxonomy" id="2695856"/>
    <lineage>
        <taxon>Bacteria</taxon>
        <taxon>Pseudomonadati</taxon>
        <taxon>Pseudomonadota</taxon>
        <taxon>Gammaproteobacteria</taxon>
        <taxon>Steroidobacterales</taxon>
        <taxon>Steroidobacteraceae</taxon>
        <taxon>Steroidobacter</taxon>
    </lineage>
</organism>
<dbReference type="EMBL" id="BLJN01000001">
    <property type="protein sequence ID" value="GFE78981.1"/>
    <property type="molecule type" value="Genomic_DNA"/>
</dbReference>
<keyword evidence="1" id="KW-0175">Coiled coil</keyword>
<keyword evidence="2" id="KW-1133">Transmembrane helix</keyword>
<comment type="caution">
    <text evidence="3">The sequence shown here is derived from an EMBL/GenBank/DDBJ whole genome shotgun (WGS) entry which is preliminary data.</text>
</comment>
<evidence type="ECO:0000313" key="4">
    <source>
        <dbReference type="Proteomes" id="UP000445000"/>
    </source>
</evidence>
<protein>
    <submittedName>
        <fullName evidence="3">Uncharacterized protein</fullName>
    </submittedName>
</protein>
<keyword evidence="2" id="KW-0472">Membrane</keyword>
<reference evidence="4" key="1">
    <citation type="submission" date="2020-01" db="EMBL/GenBank/DDBJ databases">
        <title>'Steroidobacter agaridevorans' sp. nov., agar-degrading bacteria isolated from rhizosphere soils.</title>
        <authorList>
            <person name="Ikenaga M."/>
            <person name="Kataoka M."/>
            <person name="Murouchi A."/>
            <person name="Katsuragi S."/>
            <person name="Sakai M."/>
        </authorList>
    </citation>
    <scope>NUCLEOTIDE SEQUENCE [LARGE SCALE GENOMIC DNA]</scope>
    <source>
        <strain evidence="4">YU21-B</strain>
    </source>
</reference>
<dbReference type="RefSeq" id="WP_161810811.1">
    <property type="nucleotide sequence ID" value="NZ_BLJN01000001.1"/>
</dbReference>
<evidence type="ECO:0000256" key="1">
    <source>
        <dbReference type="SAM" id="Coils"/>
    </source>
</evidence>
<keyword evidence="4" id="KW-1185">Reference proteome</keyword>
<keyword evidence="2" id="KW-0812">Transmembrane</keyword>
<dbReference type="Proteomes" id="UP000445000">
    <property type="component" value="Unassembled WGS sequence"/>
</dbReference>
<feature type="coiled-coil region" evidence="1">
    <location>
        <begin position="49"/>
        <end position="82"/>
    </location>
</feature>
<gene>
    <name evidence="3" type="ORF">GCM10011487_09810</name>
</gene>
<sequence length="107" mass="11902">MAVPWLQIVQLVPSIVDVSRELLKRTKQMPPPEVAPVPQDSDELIRRVLRLEENERRQAELVNEMAQQLANMTRALTSLHRQSLWLGGTAVVAIIVAVIAIGMAASQ</sequence>
<accession>A0A829Y7J2</accession>
<name>A0A829Y7J2_9GAMM</name>
<dbReference type="AlphaFoldDB" id="A0A829Y7J2"/>
<feature type="transmembrane region" description="Helical" evidence="2">
    <location>
        <begin position="84"/>
        <end position="105"/>
    </location>
</feature>
<evidence type="ECO:0000313" key="3">
    <source>
        <dbReference type="EMBL" id="GFE78981.1"/>
    </source>
</evidence>
<evidence type="ECO:0000256" key="2">
    <source>
        <dbReference type="SAM" id="Phobius"/>
    </source>
</evidence>